<gene>
    <name evidence="5" type="ORF">EDC65_3872</name>
</gene>
<dbReference type="InterPro" id="IPR012338">
    <property type="entry name" value="Beta-lactam/transpept-like"/>
</dbReference>
<protein>
    <recommendedName>
        <fullName evidence="3">beta-lactamase</fullName>
        <ecNumber evidence="3">3.5.2.6</ecNumber>
    </recommendedName>
</protein>
<comment type="similarity">
    <text evidence="2">Belongs to the class-A beta-lactamase family.</text>
</comment>
<dbReference type="Proteomes" id="UP000278222">
    <property type="component" value="Unassembled WGS sequence"/>
</dbReference>
<name>A0A3N1L1Q5_9PROT</name>
<evidence type="ECO:0000313" key="5">
    <source>
        <dbReference type="EMBL" id="ROP84518.1"/>
    </source>
</evidence>
<dbReference type="PANTHER" id="PTHR35333">
    <property type="entry name" value="BETA-LACTAMASE"/>
    <property type="match status" value="1"/>
</dbReference>
<evidence type="ECO:0000256" key="1">
    <source>
        <dbReference type="ARBA" id="ARBA00001526"/>
    </source>
</evidence>
<comment type="caution">
    <text evidence="5">The sequence shown here is derived from an EMBL/GenBank/DDBJ whole genome shotgun (WGS) entry which is preliminary data.</text>
</comment>
<organism evidence="5 6">
    <name type="scientific">Stella humosa</name>
    <dbReference type="NCBI Taxonomy" id="94"/>
    <lineage>
        <taxon>Bacteria</taxon>
        <taxon>Pseudomonadati</taxon>
        <taxon>Pseudomonadota</taxon>
        <taxon>Alphaproteobacteria</taxon>
        <taxon>Rhodospirillales</taxon>
        <taxon>Stellaceae</taxon>
        <taxon>Stella</taxon>
    </lineage>
</organism>
<reference evidence="5 6" key="1">
    <citation type="submission" date="2018-11" db="EMBL/GenBank/DDBJ databases">
        <title>Genomic Encyclopedia of Type Strains, Phase IV (KMG-IV): sequencing the most valuable type-strain genomes for metagenomic binning, comparative biology and taxonomic classification.</title>
        <authorList>
            <person name="Goeker M."/>
        </authorList>
    </citation>
    <scope>NUCLEOTIDE SEQUENCE [LARGE SCALE GENOMIC DNA]</scope>
    <source>
        <strain evidence="5 6">DSM 5900</strain>
    </source>
</reference>
<dbReference type="OrthoDB" id="7510992at2"/>
<accession>A0A3N1L1Q5</accession>
<evidence type="ECO:0000256" key="3">
    <source>
        <dbReference type="ARBA" id="ARBA00012865"/>
    </source>
</evidence>
<dbReference type="EC" id="3.5.2.6" evidence="3"/>
<keyword evidence="6" id="KW-1185">Reference proteome</keyword>
<dbReference type="GO" id="GO:0030655">
    <property type="term" value="P:beta-lactam antibiotic catabolic process"/>
    <property type="evidence" value="ECO:0007669"/>
    <property type="project" value="InterPro"/>
</dbReference>
<evidence type="ECO:0000256" key="2">
    <source>
        <dbReference type="ARBA" id="ARBA00009009"/>
    </source>
</evidence>
<sequence length="304" mass="33508">MTFFDEDALLAGIGREVEALASDALRRHRLPEDQFAFVLLTGPGPGGRPRGAALRPAMGFYPCSLVKVFHLVACQAWLEQGRIIDHPDLDRAMRDMILWSSNTATNYVIDLVTGTTGDTLLGDEEMARWKDRRQAFNRFFLAWNWPELAGLNLDQKLMDDQRYGRERASLGPDGAGHNRLSAGAVARLMYAVFHGDILPGPRAAVVRDHLARDLDSPHRPRAAYQVNGYLAAGLPAGSQVWSKAGRTRWIGDDNANFRRHDTIRAILPAGQEFFLTTMSAGEAINEDDGFLPSVAALVADRLAG</sequence>
<proteinExistence type="inferred from homology"/>
<dbReference type="GO" id="GO:0046677">
    <property type="term" value="P:response to antibiotic"/>
    <property type="evidence" value="ECO:0007669"/>
    <property type="project" value="InterPro"/>
</dbReference>
<dbReference type="InterPro" id="IPR045155">
    <property type="entry name" value="Beta-lactam_cat"/>
</dbReference>
<dbReference type="EMBL" id="RJKX01000015">
    <property type="protein sequence ID" value="ROP84518.1"/>
    <property type="molecule type" value="Genomic_DNA"/>
</dbReference>
<dbReference type="AlphaFoldDB" id="A0A3N1L1Q5"/>
<dbReference type="Gene3D" id="3.40.710.10">
    <property type="entry name" value="DD-peptidase/beta-lactamase superfamily"/>
    <property type="match status" value="1"/>
</dbReference>
<feature type="domain" description="Beta-lactamase class A catalytic" evidence="4">
    <location>
        <begin position="89"/>
        <end position="277"/>
    </location>
</feature>
<dbReference type="InterPro" id="IPR000871">
    <property type="entry name" value="Beta-lactam_class-A"/>
</dbReference>
<evidence type="ECO:0000313" key="6">
    <source>
        <dbReference type="Proteomes" id="UP000278222"/>
    </source>
</evidence>
<comment type="catalytic activity">
    <reaction evidence="1">
        <text>a beta-lactam + H2O = a substituted beta-amino acid</text>
        <dbReference type="Rhea" id="RHEA:20401"/>
        <dbReference type="ChEBI" id="CHEBI:15377"/>
        <dbReference type="ChEBI" id="CHEBI:35627"/>
        <dbReference type="ChEBI" id="CHEBI:140347"/>
        <dbReference type="EC" id="3.5.2.6"/>
    </reaction>
</comment>
<dbReference type="Pfam" id="PF13354">
    <property type="entry name" value="Beta-lactamase2"/>
    <property type="match status" value="1"/>
</dbReference>
<evidence type="ECO:0000259" key="4">
    <source>
        <dbReference type="Pfam" id="PF13354"/>
    </source>
</evidence>
<dbReference type="GO" id="GO:0008800">
    <property type="term" value="F:beta-lactamase activity"/>
    <property type="evidence" value="ECO:0007669"/>
    <property type="project" value="UniProtKB-EC"/>
</dbReference>
<dbReference type="PANTHER" id="PTHR35333:SF3">
    <property type="entry name" value="BETA-LACTAMASE-TYPE TRANSPEPTIDASE FOLD CONTAINING PROTEIN"/>
    <property type="match status" value="1"/>
</dbReference>
<dbReference type="RefSeq" id="WP_123692507.1">
    <property type="nucleotide sequence ID" value="NZ_AP019700.1"/>
</dbReference>
<dbReference type="SUPFAM" id="SSF56601">
    <property type="entry name" value="beta-lactamase/transpeptidase-like"/>
    <property type="match status" value="1"/>
</dbReference>